<gene>
    <name evidence="5" type="ORF">J437_LFUL013279</name>
</gene>
<evidence type="ECO:0000256" key="1">
    <source>
        <dbReference type="ARBA" id="ARBA00022737"/>
    </source>
</evidence>
<accession>A0A8K0KE49</accession>
<keyword evidence="6" id="KW-1185">Reference proteome</keyword>
<dbReference type="GO" id="GO:0005737">
    <property type="term" value="C:cytoplasm"/>
    <property type="evidence" value="ECO:0007669"/>
    <property type="project" value="TreeGrafter"/>
</dbReference>
<organism evidence="5 6">
    <name type="scientific">Ladona fulva</name>
    <name type="common">Scarce chaser dragonfly</name>
    <name type="synonym">Libellula fulva</name>
    <dbReference type="NCBI Taxonomy" id="123851"/>
    <lineage>
        <taxon>Eukaryota</taxon>
        <taxon>Metazoa</taxon>
        <taxon>Ecdysozoa</taxon>
        <taxon>Arthropoda</taxon>
        <taxon>Hexapoda</taxon>
        <taxon>Insecta</taxon>
        <taxon>Pterygota</taxon>
        <taxon>Palaeoptera</taxon>
        <taxon>Odonata</taxon>
        <taxon>Epiprocta</taxon>
        <taxon>Anisoptera</taxon>
        <taxon>Libelluloidea</taxon>
        <taxon>Libellulidae</taxon>
        <taxon>Ladona</taxon>
    </lineage>
</organism>
<dbReference type="InterPro" id="IPR016024">
    <property type="entry name" value="ARM-type_fold"/>
</dbReference>
<dbReference type="AlphaFoldDB" id="A0A8K0KE49"/>
<dbReference type="PANTHER" id="PTHR23346:SF19">
    <property type="entry name" value="PROTEASOME ADAPTER AND SCAFFOLD PROTEIN ECM29"/>
    <property type="match status" value="1"/>
</dbReference>
<feature type="compositionally biased region" description="Low complexity" evidence="2">
    <location>
        <begin position="156"/>
        <end position="165"/>
    </location>
</feature>
<dbReference type="OrthoDB" id="16066at2759"/>
<protein>
    <submittedName>
        <fullName evidence="5">Uncharacterized protein</fullName>
    </submittedName>
</protein>
<dbReference type="GO" id="GO:0060090">
    <property type="term" value="F:molecular adaptor activity"/>
    <property type="evidence" value="ECO:0007669"/>
    <property type="project" value="InterPro"/>
</dbReference>
<evidence type="ECO:0000313" key="6">
    <source>
        <dbReference type="Proteomes" id="UP000792457"/>
    </source>
</evidence>
<reference evidence="5" key="2">
    <citation type="submission" date="2017-10" db="EMBL/GenBank/DDBJ databases">
        <title>Ladona fulva Genome sequencing and assembly.</title>
        <authorList>
            <person name="Murali S."/>
            <person name="Richards S."/>
            <person name="Bandaranaike D."/>
            <person name="Bellair M."/>
            <person name="Blankenburg K."/>
            <person name="Chao H."/>
            <person name="Dinh H."/>
            <person name="Doddapaneni H."/>
            <person name="Dugan-Rocha S."/>
            <person name="Elkadiri S."/>
            <person name="Gnanaolivu R."/>
            <person name="Hernandez B."/>
            <person name="Skinner E."/>
            <person name="Javaid M."/>
            <person name="Lee S."/>
            <person name="Li M."/>
            <person name="Ming W."/>
            <person name="Munidasa M."/>
            <person name="Muniz J."/>
            <person name="Nguyen L."/>
            <person name="Hughes D."/>
            <person name="Osuji N."/>
            <person name="Pu L.-L."/>
            <person name="Puazo M."/>
            <person name="Qu C."/>
            <person name="Quiroz J."/>
            <person name="Raj R."/>
            <person name="Weissenberger G."/>
            <person name="Xin Y."/>
            <person name="Zou X."/>
            <person name="Han Y."/>
            <person name="Worley K."/>
            <person name="Muzny D."/>
            <person name="Gibbs R."/>
        </authorList>
    </citation>
    <scope>NUCLEOTIDE SEQUENCE</scope>
    <source>
        <strain evidence="5">Sampled in the wild</strain>
    </source>
</reference>
<dbReference type="GO" id="GO:0043248">
    <property type="term" value="P:proteasome assembly"/>
    <property type="evidence" value="ECO:0007669"/>
    <property type="project" value="InterPro"/>
</dbReference>
<feature type="region of interest" description="Disordered" evidence="2">
    <location>
        <begin position="154"/>
        <end position="180"/>
    </location>
</feature>
<keyword evidence="1" id="KW-0677">Repeat</keyword>
<feature type="domain" description="ECM29 ARM-like repeats" evidence="4">
    <location>
        <begin position="610"/>
        <end position="808"/>
    </location>
</feature>
<proteinExistence type="predicted"/>
<dbReference type="SUPFAM" id="SSF48371">
    <property type="entry name" value="ARM repeat"/>
    <property type="match status" value="1"/>
</dbReference>
<dbReference type="Proteomes" id="UP000792457">
    <property type="component" value="Unassembled WGS sequence"/>
</dbReference>
<feature type="non-terminal residue" evidence="5">
    <location>
        <position position="859"/>
    </location>
</feature>
<feature type="domain" description="Proteasome component Ecm29 N-terminal" evidence="3">
    <location>
        <begin position="2"/>
        <end position="492"/>
    </location>
</feature>
<dbReference type="InterPro" id="IPR024372">
    <property type="entry name" value="Ecm29_N"/>
</dbReference>
<dbReference type="GO" id="GO:0005634">
    <property type="term" value="C:nucleus"/>
    <property type="evidence" value="ECO:0007669"/>
    <property type="project" value="TreeGrafter"/>
</dbReference>
<name>A0A8K0KE49_LADFU</name>
<sequence length="859" mass="94269">MERVFLRIGSAETDEQLQNAISKFLPPVLLKLSSQQDGVRKKVMELLLHISKRVKSRPTVQLPVEALLNLYKHPDTFVTNFSIIYIKLGYPRMPIEKQAELVPAVLDALDGKPQAHQDSLLMLLMPVLGDVVVPSDPAKRASFFGFSEKPALAHGTSSGLSQSSNPPSPPPTNAPPGMSEYSFKRVTGENLLSPEDLRKTKLGIVKFVSSGIFPEKDILIHLVVAVADTRFGIAYAADIELKKIVRDRPLLPGSPPSTAQKPSSSSSTSSLKQSDPWVLPIPSALPPSPNKPELRTAPANTRIRLRLLPYICCARGSGLIFPDCICIVFDSLYGPNTNARLKNMALQFVLLIILGSNVAQLCTVGSILMSGLLKLIAMEDAKIKALAYGAVGKLGARLPHLVNKDLALLLSLFEALDMETPELKFAVKDSLLNMMEAFKEMKNGVERCMLEAYLASLAESAFEPMARVVAVKYTASIFPPDYPPSRYILLLATGDSNEVISQDARLALYGSKIGRNYREMWSSLEKDLHVEDVSDSEDGDSENMPNFFAMIKCVTGQAEARLRTKPHGQPSTNANAPLPFPSAVFSEILVYVRMCYLNRLKIPISRTVAYHPKKIVPRLCDFLEGLLAGVAAWNKQFGTKTECPLEKYLNLIQQFLSFRPELGALCCLLDLVGSLPEQFAAKLSSNMKWLKPIIVSTSEEMREIASMIYGLVVAHGQDDSNFEETMSCLLRQVSKKNLEAQHGYILAICYCLERRLWLKKSRENPLDLNSGLLVSKATFKKGVKAIVPFLENSQSLLVSAACTAIGELGRCAPLPVPDDGSSSSEKKEPNPSAGNQPQLSKVEIVNKLGAVLKNPKISN</sequence>
<reference evidence="5" key="1">
    <citation type="submission" date="2013-04" db="EMBL/GenBank/DDBJ databases">
        <authorList>
            <person name="Qu J."/>
            <person name="Murali S.C."/>
            <person name="Bandaranaike D."/>
            <person name="Bellair M."/>
            <person name="Blankenburg K."/>
            <person name="Chao H."/>
            <person name="Dinh H."/>
            <person name="Doddapaneni H."/>
            <person name="Downs B."/>
            <person name="Dugan-Rocha S."/>
            <person name="Elkadiri S."/>
            <person name="Gnanaolivu R.D."/>
            <person name="Hernandez B."/>
            <person name="Javaid M."/>
            <person name="Jayaseelan J.C."/>
            <person name="Lee S."/>
            <person name="Li M."/>
            <person name="Ming W."/>
            <person name="Munidasa M."/>
            <person name="Muniz J."/>
            <person name="Nguyen L."/>
            <person name="Ongeri F."/>
            <person name="Osuji N."/>
            <person name="Pu L.-L."/>
            <person name="Puazo M."/>
            <person name="Qu C."/>
            <person name="Quiroz J."/>
            <person name="Raj R."/>
            <person name="Weissenberger G."/>
            <person name="Xin Y."/>
            <person name="Zou X."/>
            <person name="Han Y."/>
            <person name="Richards S."/>
            <person name="Worley K."/>
            <person name="Muzny D."/>
            <person name="Gibbs R."/>
        </authorList>
    </citation>
    <scope>NUCLEOTIDE SEQUENCE</scope>
    <source>
        <strain evidence="5">Sampled in the wild</strain>
    </source>
</reference>
<dbReference type="PANTHER" id="PTHR23346">
    <property type="entry name" value="TRANSLATIONAL ACTIVATOR GCN1-RELATED"/>
    <property type="match status" value="1"/>
</dbReference>
<evidence type="ECO:0000259" key="4">
    <source>
        <dbReference type="Pfam" id="PF23702"/>
    </source>
</evidence>
<dbReference type="EMBL" id="KZ308651">
    <property type="protein sequence ID" value="KAG8232782.1"/>
    <property type="molecule type" value="Genomic_DNA"/>
</dbReference>
<dbReference type="GO" id="GO:0036503">
    <property type="term" value="P:ERAD pathway"/>
    <property type="evidence" value="ECO:0007669"/>
    <property type="project" value="TreeGrafter"/>
</dbReference>
<dbReference type="Pfam" id="PF23702">
    <property type="entry name" value="ARM_ECM29"/>
    <property type="match status" value="1"/>
</dbReference>
<dbReference type="Pfam" id="PF13001">
    <property type="entry name" value="ECM29_N"/>
    <property type="match status" value="1"/>
</dbReference>
<dbReference type="InterPro" id="IPR055444">
    <property type="entry name" value="ARM_ECM29"/>
</dbReference>
<evidence type="ECO:0000259" key="3">
    <source>
        <dbReference type="Pfam" id="PF13001"/>
    </source>
</evidence>
<feature type="region of interest" description="Disordered" evidence="2">
    <location>
        <begin position="250"/>
        <end position="274"/>
    </location>
</feature>
<evidence type="ECO:0000313" key="5">
    <source>
        <dbReference type="EMBL" id="KAG8232782.1"/>
    </source>
</evidence>
<feature type="region of interest" description="Disordered" evidence="2">
    <location>
        <begin position="816"/>
        <end position="840"/>
    </location>
</feature>
<feature type="compositionally biased region" description="Low complexity" evidence="2">
    <location>
        <begin position="256"/>
        <end position="274"/>
    </location>
</feature>
<evidence type="ECO:0000256" key="2">
    <source>
        <dbReference type="SAM" id="MobiDB-lite"/>
    </source>
</evidence>
<comment type="caution">
    <text evidence="5">The sequence shown here is derived from an EMBL/GenBank/DDBJ whole genome shotgun (WGS) entry which is preliminary data.</text>
</comment>